<reference evidence="2" key="1">
    <citation type="journal article" date="2024" name="IScience">
        <title>Strigolactones Initiate the Formation of Haustorium-like Structures in Castilleja.</title>
        <authorList>
            <person name="Buerger M."/>
            <person name="Peterson D."/>
            <person name="Chory J."/>
        </authorList>
    </citation>
    <scope>NUCLEOTIDE SEQUENCE [LARGE SCALE GENOMIC DNA]</scope>
</reference>
<dbReference type="Proteomes" id="UP001632038">
    <property type="component" value="Unassembled WGS sequence"/>
</dbReference>
<accession>A0ABD3BDQ3</accession>
<sequence>MKRFNLMELVKFIPEFLVGIKVLIVSGRYKRSSLQNLLGRSTELYYLLKDVENRTLMEFYNELSESIRLNNRSVVKAVNTMDSMFKKRTWDVSIPSRGYGFSKARELITAKRRTTSKNFKIQKPTRSFVTPDGRTTIEK</sequence>
<proteinExistence type="predicted"/>
<organism evidence="1 2">
    <name type="scientific">Castilleja foliolosa</name>
    <dbReference type="NCBI Taxonomy" id="1961234"/>
    <lineage>
        <taxon>Eukaryota</taxon>
        <taxon>Viridiplantae</taxon>
        <taxon>Streptophyta</taxon>
        <taxon>Embryophyta</taxon>
        <taxon>Tracheophyta</taxon>
        <taxon>Spermatophyta</taxon>
        <taxon>Magnoliopsida</taxon>
        <taxon>eudicotyledons</taxon>
        <taxon>Gunneridae</taxon>
        <taxon>Pentapetalae</taxon>
        <taxon>asterids</taxon>
        <taxon>lamiids</taxon>
        <taxon>Lamiales</taxon>
        <taxon>Orobanchaceae</taxon>
        <taxon>Pedicularideae</taxon>
        <taxon>Castillejinae</taxon>
        <taxon>Castilleja</taxon>
    </lineage>
</organism>
<protein>
    <recommendedName>
        <fullName evidence="3">Ribosomal protein L22</fullName>
    </recommendedName>
</protein>
<keyword evidence="2" id="KW-1185">Reference proteome</keyword>
<name>A0ABD3BDQ3_9LAMI</name>
<gene>
    <name evidence="1" type="ORF">CASFOL_041058</name>
</gene>
<evidence type="ECO:0008006" key="3">
    <source>
        <dbReference type="Google" id="ProtNLM"/>
    </source>
</evidence>
<dbReference type="AlphaFoldDB" id="A0ABD3BDQ3"/>
<evidence type="ECO:0000313" key="2">
    <source>
        <dbReference type="Proteomes" id="UP001632038"/>
    </source>
</evidence>
<comment type="caution">
    <text evidence="1">The sequence shown here is derived from an EMBL/GenBank/DDBJ whole genome shotgun (WGS) entry which is preliminary data.</text>
</comment>
<evidence type="ECO:0000313" key="1">
    <source>
        <dbReference type="EMBL" id="KAL3615397.1"/>
    </source>
</evidence>
<dbReference type="EMBL" id="JAVIJP010000100">
    <property type="protein sequence ID" value="KAL3615397.1"/>
    <property type="molecule type" value="Genomic_DNA"/>
</dbReference>